<evidence type="ECO:0008006" key="9">
    <source>
        <dbReference type="Google" id="ProtNLM"/>
    </source>
</evidence>
<dbReference type="PROSITE" id="PS51671">
    <property type="entry name" value="ACT"/>
    <property type="match status" value="1"/>
</dbReference>
<dbReference type="SUPFAM" id="SSF56112">
    <property type="entry name" value="Protein kinase-like (PK-like)"/>
    <property type="match status" value="1"/>
</dbReference>
<gene>
    <name evidence="7" type="ORF">OSTLU_46664</name>
</gene>
<evidence type="ECO:0000256" key="1">
    <source>
        <dbReference type="ARBA" id="ARBA00004167"/>
    </source>
</evidence>
<reference evidence="7 8" key="1">
    <citation type="journal article" date="2007" name="Proc. Natl. Acad. Sci. U.S.A.">
        <title>The tiny eukaryote Ostreococcus provides genomic insights into the paradox of plankton speciation.</title>
        <authorList>
            <person name="Palenik B."/>
            <person name="Grimwood J."/>
            <person name="Aerts A."/>
            <person name="Rouze P."/>
            <person name="Salamov A."/>
            <person name="Putnam N."/>
            <person name="Dupont C."/>
            <person name="Jorgensen R."/>
            <person name="Derelle E."/>
            <person name="Rombauts S."/>
            <person name="Zhou K."/>
            <person name="Otillar R."/>
            <person name="Merchant S.S."/>
            <person name="Podell S."/>
            <person name="Gaasterland T."/>
            <person name="Napoli C."/>
            <person name="Gendler K."/>
            <person name="Manuell A."/>
            <person name="Tai V."/>
            <person name="Vallon O."/>
            <person name="Piganeau G."/>
            <person name="Jancek S."/>
            <person name="Heijde M."/>
            <person name="Jabbari K."/>
            <person name="Bowler C."/>
            <person name="Lohr M."/>
            <person name="Robbens S."/>
            <person name="Werner G."/>
            <person name="Dubchak I."/>
            <person name="Pazour G.J."/>
            <person name="Ren Q."/>
            <person name="Paulsen I."/>
            <person name="Delwiche C."/>
            <person name="Schmutz J."/>
            <person name="Rokhsar D."/>
            <person name="Van de Peer Y."/>
            <person name="Moreau H."/>
            <person name="Grigoriev I.V."/>
        </authorList>
    </citation>
    <scope>NUCLEOTIDE SEQUENCE [LARGE SCALE GENOMIC DNA]</scope>
    <source>
        <strain evidence="7 8">CCE9901</strain>
    </source>
</reference>
<keyword evidence="3" id="KW-0547">Nucleotide-binding</keyword>
<dbReference type="PANTHER" id="PTHR24416">
    <property type="entry name" value="TYROSINE-PROTEIN KINASE RECEPTOR"/>
    <property type="match status" value="1"/>
</dbReference>
<feature type="domain" description="Protein kinase" evidence="5">
    <location>
        <begin position="327"/>
        <end position="554"/>
    </location>
</feature>
<dbReference type="AlphaFoldDB" id="A4S2A1"/>
<feature type="binding site" evidence="3">
    <location>
        <position position="363"/>
    </location>
    <ligand>
        <name>ATP</name>
        <dbReference type="ChEBI" id="CHEBI:30616"/>
    </ligand>
</feature>
<feature type="domain" description="ACT" evidence="6">
    <location>
        <begin position="142"/>
        <end position="221"/>
    </location>
</feature>
<dbReference type="EMBL" id="CP000589">
    <property type="protein sequence ID" value="ABO97788.1"/>
    <property type="molecule type" value="Genomic_DNA"/>
</dbReference>
<feature type="compositionally biased region" description="Acidic residues" evidence="4">
    <location>
        <begin position="301"/>
        <end position="312"/>
    </location>
</feature>
<evidence type="ECO:0000313" key="7">
    <source>
        <dbReference type="EMBL" id="ABO97788.1"/>
    </source>
</evidence>
<keyword evidence="8" id="KW-1185">Reference proteome</keyword>
<dbReference type="Proteomes" id="UP000001568">
    <property type="component" value="Chromosome 9"/>
</dbReference>
<dbReference type="PROSITE" id="PS50011">
    <property type="entry name" value="PROTEIN_KINASE_DOM"/>
    <property type="match status" value="1"/>
</dbReference>
<proteinExistence type="predicted"/>
<feature type="compositionally biased region" description="Basic and acidic residues" evidence="4">
    <location>
        <begin position="1"/>
        <end position="18"/>
    </location>
</feature>
<dbReference type="KEGG" id="olu:OSTLU_46664"/>
<dbReference type="PROSITE" id="PS00107">
    <property type="entry name" value="PROTEIN_KINASE_ATP"/>
    <property type="match status" value="1"/>
</dbReference>
<sequence>MATARGDDDARAATTRREDDDDDDGTRARTRDARDAAMREELAKRFPTCDWREARAMDDACLVLVRAAVAAERHGARALSCGARRVAGEDEDDASQRMARGGSNSSSASAGTSFSREAYELEQLTAAVRGAGLKTPEETEYKLVFCGADVGGMLTRTMQVVDRIGLEVKDAQAHKSVDGMALNFFTVVGYEGEDERALEEAVEAALVNEESEEKKPPVPLIINAAPPKSGVKRRRDARARGGEAFSPSTSAEHHGKSQRAAASFGGRASSRRSHSRSGSELSMNDSFNNTASATDTPGSEEATEEPMSEDNSDGALSVGSDIDSKKLQIGRKIGEGTFGTLYHGIYPSRTREGRVVHIEVALKYVTLKRDDVKSARLDFFQEVKMLRTLKHANLVGYVGSVVEGSELCLVTEFMAKGPLLEYLRENGPMRKVEAIRVAVGITRGMTYLHEVGVIHRDLRAANVLLSGSFDAKISDFGLARRVPRNRSRMTAETGTYRWMAPEVITHGEYDVKADVFSFAITLWEIVTGGANPYGELNPLQAELLENRAAVAASF</sequence>
<organism evidence="7 8">
    <name type="scientific">Ostreococcus lucimarinus (strain CCE9901)</name>
    <dbReference type="NCBI Taxonomy" id="436017"/>
    <lineage>
        <taxon>Eukaryota</taxon>
        <taxon>Viridiplantae</taxon>
        <taxon>Chlorophyta</taxon>
        <taxon>Mamiellophyceae</taxon>
        <taxon>Mamiellales</taxon>
        <taxon>Bathycoccaceae</taxon>
        <taxon>Ostreococcus</taxon>
    </lineage>
</organism>
<dbReference type="CDD" id="cd13999">
    <property type="entry name" value="STKc_MAP3K-like"/>
    <property type="match status" value="1"/>
</dbReference>
<dbReference type="GO" id="GO:0007169">
    <property type="term" value="P:cell surface receptor protein tyrosine kinase signaling pathway"/>
    <property type="evidence" value="ECO:0007669"/>
    <property type="project" value="TreeGrafter"/>
</dbReference>
<dbReference type="RefSeq" id="XP_001419495.1">
    <property type="nucleotide sequence ID" value="XM_001419458.1"/>
</dbReference>
<feature type="region of interest" description="Disordered" evidence="4">
    <location>
        <begin position="208"/>
        <end position="321"/>
    </location>
</feature>
<dbReference type="Gene3D" id="1.10.510.10">
    <property type="entry name" value="Transferase(Phosphotransferase) domain 1"/>
    <property type="match status" value="1"/>
</dbReference>
<dbReference type="OrthoDB" id="4062651at2759"/>
<comment type="catalytic activity">
    <reaction evidence="2">
        <text>L-tyrosyl-[protein] + ATP = O-phospho-L-tyrosyl-[protein] + ADP + H(+)</text>
        <dbReference type="Rhea" id="RHEA:10596"/>
        <dbReference type="Rhea" id="RHEA-COMP:10136"/>
        <dbReference type="Rhea" id="RHEA-COMP:20101"/>
        <dbReference type="ChEBI" id="CHEBI:15378"/>
        <dbReference type="ChEBI" id="CHEBI:30616"/>
        <dbReference type="ChEBI" id="CHEBI:46858"/>
        <dbReference type="ChEBI" id="CHEBI:61978"/>
        <dbReference type="ChEBI" id="CHEBI:456216"/>
        <dbReference type="EC" id="2.7.10.1"/>
    </reaction>
</comment>
<feature type="compositionally biased region" description="Low complexity" evidence="4">
    <location>
        <begin position="258"/>
        <end position="268"/>
    </location>
</feature>
<dbReference type="GO" id="GO:0043235">
    <property type="term" value="C:receptor complex"/>
    <property type="evidence" value="ECO:0007669"/>
    <property type="project" value="TreeGrafter"/>
</dbReference>
<dbReference type="InterPro" id="IPR002912">
    <property type="entry name" value="ACT_dom"/>
</dbReference>
<accession>A4S2A1</accession>
<evidence type="ECO:0000256" key="3">
    <source>
        <dbReference type="PROSITE-ProRule" id="PRU10141"/>
    </source>
</evidence>
<dbReference type="PROSITE" id="PS00109">
    <property type="entry name" value="PROTEIN_KINASE_TYR"/>
    <property type="match status" value="1"/>
</dbReference>
<feature type="region of interest" description="Disordered" evidence="4">
    <location>
        <begin position="1"/>
        <end position="37"/>
    </location>
</feature>
<dbReference type="PANTHER" id="PTHR24416:SF611">
    <property type="entry name" value="TYROSINE-PROTEIN KINASE TRANSMEMBRANE RECEPTOR ROR"/>
    <property type="match status" value="1"/>
</dbReference>
<evidence type="ECO:0000256" key="4">
    <source>
        <dbReference type="SAM" id="MobiDB-lite"/>
    </source>
</evidence>
<dbReference type="OMA" id="CDWREAR"/>
<feature type="compositionally biased region" description="Basic and acidic residues" evidence="4">
    <location>
        <begin position="25"/>
        <end position="37"/>
    </location>
</feature>
<evidence type="ECO:0000313" key="8">
    <source>
        <dbReference type="Proteomes" id="UP000001568"/>
    </source>
</evidence>
<dbReference type="GeneID" id="5003587"/>
<dbReference type="InterPro" id="IPR050122">
    <property type="entry name" value="RTK"/>
</dbReference>
<dbReference type="GO" id="GO:0004714">
    <property type="term" value="F:transmembrane receptor protein tyrosine kinase activity"/>
    <property type="evidence" value="ECO:0007669"/>
    <property type="project" value="UniProtKB-EC"/>
</dbReference>
<dbReference type="Gramene" id="ABO97788">
    <property type="protein sequence ID" value="ABO97788"/>
    <property type="gene ID" value="OSTLU_46664"/>
</dbReference>
<dbReference type="SMART" id="SM00219">
    <property type="entry name" value="TyrKc"/>
    <property type="match status" value="1"/>
</dbReference>
<name>A4S2A1_OSTLU</name>
<dbReference type="GO" id="GO:0005886">
    <property type="term" value="C:plasma membrane"/>
    <property type="evidence" value="ECO:0007669"/>
    <property type="project" value="TreeGrafter"/>
</dbReference>
<evidence type="ECO:0000259" key="5">
    <source>
        <dbReference type="PROSITE" id="PS50011"/>
    </source>
</evidence>
<feature type="compositionally biased region" description="Polar residues" evidence="4">
    <location>
        <begin position="280"/>
        <end position="297"/>
    </location>
</feature>
<keyword evidence="3" id="KW-0067">ATP-binding</keyword>
<feature type="compositionally biased region" description="Low complexity" evidence="4">
    <location>
        <begin position="97"/>
        <end position="112"/>
    </location>
</feature>
<dbReference type="InterPro" id="IPR000719">
    <property type="entry name" value="Prot_kinase_dom"/>
</dbReference>
<dbReference type="eggNOG" id="KOG0192">
    <property type="taxonomic scope" value="Eukaryota"/>
</dbReference>
<evidence type="ECO:0000259" key="6">
    <source>
        <dbReference type="PROSITE" id="PS51671"/>
    </source>
</evidence>
<dbReference type="GO" id="GO:0005524">
    <property type="term" value="F:ATP binding"/>
    <property type="evidence" value="ECO:0007669"/>
    <property type="project" value="UniProtKB-UniRule"/>
</dbReference>
<dbReference type="HOGENOM" id="CLU_492103_0_0_1"/>
<dbReference type="Pfam" id="PF07714">
    <property type="entry name" value="PK_Tyr_Ser-Thr"/>
    <property type="match status" value="1"/>
</dbReference>
<evidence type="ECO:0000256" key="2">
    <source>
        <dbReference type="ARBA" id="ARBA00051243"/>
    </source>
</evidence>
<dbReference type="InterPro" id="IPR020635">
    <property type="entry name" value="Tyr_kinase_cat_dom"/>
</dbReference>
<dbReference type="STRING" id="436017.A4S2A1"/>
<dbReference type="InterPro" id="IPR017441">
    <property type="entry name" value="Protein_kinase_ATP_BS"/>
</dbReference>
<dbReference type="InterPro" id="IPR008266">
    <property type="entry name" value="Tyr_kinase_AS"/>
</dbReference>
<dbReference type="InterPro" id="IPR011009">
    <property type="entry name" value="Kinase-like_dom_sf"/>
</dbReference>
<protein>
    <recommendedName>
        <fullName evidence="9">Protein kinase domain-containing protein</fullName>
    </recommendedName>
</protein>
<feature type="region of interest" description="Disordered" evidence="4">
    <location>
        <begin position="84"/>
        <end position="112"/>
    </location>
</feature>
<dbReference type="PRINTS" id="PR00109">
    <property type="entry name" value="TYRKINASE"/>
</dbReference>
<comment type="subcellular location">
    <subcellularLocation>
        <location evidence="1">Membrane</location>
        <topology evidence="1">Single-pass membrane protein</topology>
    </subcellularLocation>
</comment>
<dbReference type="InterPro" id="IPR001245">
    <property type="entry name" value="Ser-Thr/Tyr_kinase_cat_dom"/>
</dbReference>